<protein>
    <submittedName>
        <fullName evidence="2">Uncharacterized protein</fullName>
    </submittedName>
</protein>
<comment type="caution">
    <text evidence="2">The sequence shown here is derived from an EMBL/GenBank/DDBJ whole genome shotgun (WGS) entry which is preliminary data.</text>
</comment>
<evidence type="ECO:0000313" key="3">
    <source>
        <dbReference type="Proteomes" id="UP000196521"/>
    </source>
</evidence>
<keyword evidence="3" id="KW-1185">Reference proteome</keyword>
<accession>A0A6J7ZJU2</accession>
<organism evidence="2 3">
    <name type="scientific">Planktothrix rubescens CCAP 1459/22</name>
    <dbReference type="NCBI Taxonomy" id="329571"/>
    <lineage>
        <taxon>Bacteria</taxon>
        <taxon>Bacillati</taxon>
        <taxon>Cyanobacteriota</taxon>
        <taxon>Cyanophyceae</taxon>
        <taxon>Oscillatoriophycideae</taxon>
        <taxon>Oscillatoriales</taxon>
        <taxon>Microcoleaceae</taxon>
        <taxon>Planktothrix</taxon>
    </lineage>
</organism>
<keyword evidence="1" id="KW-1133">Transmembrane helix</keyword>
<reference evidence="2" key="1">
    <citation type="submission" date="2020-05" db="EMBL/GenBank/DDBJ databases">
        <authorList>
            <consortium name="Genoscope - CEA"/>
            <person name="William W."/>
        </authorList>
    </citation>
    <scope>NUCLEOTIDE SEQUENCE [LARGE SCALE GENOMIC DNA]</scope>
    <source>
        <strain evidence="2">PCC 7821</strain>
    </source>
</reference>
<proteinExistence type="predicted"/>
<keyword evidence="1" id="KW-0472">Membrane</keyword>
<name>A0A6J7ZJU2_PLARU</name>
<dbReference type="Proteomes" id="UP000196521">
    <property type="component" value="Unassembled WGS sequence"/>
</dbReference>
<dbReference type="EMBL" id="CZCZ02000008">
    <property type="protein sequence ID" value="CAC5341732.1"/>
    <property type="molecule type" value="Genomic_DNA"/>
</dbReference>
<gene>
    <name evidence="2" type="ORF">PLAN_130263</name>
</gene>
<evidence type="ECO:0000256" key="1">
    <source>
        <dbReference type="SAM" id="Phobius"/>
    </source>
</evidence>
<dbReference type="AlphaFoldDB" id="A0A6J7ZJU2"/>
<keyword evidence="1" id="KW-0812">Transmembrane</keyword>
<sequence length="44" mass="4535">MNGGLGGEGTGNKQTVGYPFLQGLVLSNILIGSCTVITVDYCPF</sequence>
<evidence type="ECO:0000313" key="2">
    <source>
        <dbReference type="EMBL" id="CAC5341732.1"/>
    </source>
</evidence>
<feature type="transmembrane region" description="Helical" evidence="1">
    <location>
        <begin position="20"/>
        <end position="42"/>
    </location>
</feature>